<dbReference type="PANTHER" id="PTHR35910">
    <property type="entry name" value="2EXR DOMAIN-CONTAINING PROTEIN"/>
    <property type="match status" value="1"/>
</dbReference>
<evidence type="ECO:0000313" key="4">
    <source>
        <dbReference type="Proteomes" id="UP001595075"/>
    </source>
</evidence>
<gene>
    <name evidence="3" type="ORF">VTL71DRAFT_8909</name>
</gene>
<evidence type="ECO:0000313" key="3">
    <source>
        <dbReference type="EMBL" id="KAL2060857.1"/>
    </source>
</evidence>
<reference evidence="3 4" key="1">
    <citation type="journal article" date="2024" name="Commun. Biol.">
        <title>Comparative genomic analysis of thermophilic fungi reveals convergent evolutionary adaptations and gene losses.</title>
        <authorList>
            <person name="Steindorff A.S."/>
            <person name="Aguilar-Pontes M.V."/>
            <person name="Robinson A.J."/>
            <person name="Andreopoulos B."/>
            <person name="LaButti K."/>
            <person name="Kuo A."/>
            <person name="Mondo S."/>
            <person name="Riley R."/>
            <person name="Otillar R."/>
            <person name="Haridas S."/>
            <person name="Lipzen A."/>
            <person name="Grimwood J."/>
            <person name="Schmutz J."/>
            <person name="Clum A."/>
            <person name="Reid I.D."/>
            <person name="Moisan M.C."/>
            <person name="Butler G."/>
            <person name="Nguyen T.T.M."/>
            <person name="Dewar K."/>
            <person name="Conant G."/>
            <person name="Drula E."/>
            <person name="Henrissat B."/>
            <person name="Hansel C."/>
            <person name="Singer S."/>
            <person name="Hutchinson M.I."/>
            <person name="de Vries R.P."/>
            <person name="Natvig D.O."/>
            <person name="Powell A.J."/>
            <person name="Tsang A."/>
            <person name="Grigoriev I.V."/>
        </authorList>
    </citation>
    <scope>NUCLEOTIDE SEQUENCE [LARGE SCALE GENOMIC DNA]</scope>
    <source>
        <strain evidence="3 4">CBS 494.80</strain>
    </source>
</reference>
<dbReference type="EMBL" id="JAZHXI010000020">
    <property type="protein sequence ID" value="KAL2060857.1"/>
    <property type="molecule type" value="Genomic_DNA"/>
</dbReference>
<name>A0ABR4BU13_9HELO</name>
<feature type="region of interest" description="Disordered" evidence="1">
    <location>
        <begin position="60"/>
        <end position="104"/>
    </location>
</feature>
<sequence>MLHDHHRFQIAKALDPLERAMAFLPTNSPVMSEPSDTKKAALQSTAEECDARDLVYFETNASVTSPTNPNALRRPDHLDTTSMPQPATENSALDHGTSENLKNNITDTPAHLIATYQGVEVSDITISTTQDLTSKLAFAHLDLVNLVERHDPNDHIPVRAADLKAILDRIRQLENSIAATKKETPKLVSFTLFPKLPLELRRTVWHHALHVPETFTLNKNIDFYWTEEEDSEEGEYVRRFKVTRSTSKSNIRLVHHEARNEAKRVLVQCSKDTPAASNSSKWRDRQCIYGNNTWFNASTDTAWFSDSSFSSNSAHAFPRNHYIESIAIRYHDWKIKSGRGAYSDFHYRRNYGWRWRRLREIVIIVGHSELRIKHGNETVTAASKPDDFRLHETKDVPILGFTWEMMGLEEMRQMEEDRTQAIAYNQRKKDGKLTDEDIYKETYRGNWKSKLADITVPIITFRLEIETLV</sequence>
<comment type="caution">
    <text evidence="3">The sequence shown here is derived from an EMBL/GenBank/DDBJ whole genome shotgun (WGS) entry which is preliminary data.</text>
</comment>
<dbReference type="Pfam" id="PF20150">
    <property type="entry name" value="2EXR"/>
    <property type="match status" value="1"/>
</dbReference>
<feature type="domain" description="2EXR" evidence="2">
    <location>
        <begin position="190"/>
        <end position="301"/>
    </location>
</feature>
<dbReference type="PANTHER" id="PTHR35910:SF6">
    <property type="entry name" value="2EXR DOMAIN-CONTAINING PROTEIN"/>
    <property type="match status" value="1"/>
</dbReference>
<organism evidence="3 4">
    <name type="scientific">Oculimacula yallundae</name>
    <dbReference type="NCBI Taxonomy" id="86028"/>
    <lineage>
        <taxon>Eukaryota</taxon>
        <taxon>Fungi</taxon>
        <taxon>Dikarya</taxon>
        <taxon>Ascomycota</taxon>
        <taxon>Pezizomycotina</taxon>
        <taxon>Leotiomycetes</taxon>
        <taxon>Helotiales</taxon>
        <taxon>Ploettnerulaceae</taxon>
        <taxon>Oculimacula</taxon>
    </lineage>
</organism>
<evidence type="ECO:0000256" key="1">
    <source>
        <dbReference type="SAM" id="MobiDB-lite"/>
    </source>
</evidence>
<feature type="compositionally biased region" description="Polar residues" evidence="1">
    <location>
        <begin position="60"/>
        <end position="70"/>
    </location>
</feature>
<dbReference type="InterPro" id="IPR045518">
    <property type="entry name" value="2EXR"/>
</dbReference>
<proteinExistence type="predicted"/>
<dbReference type="Proteomes" id="UP001595075">
    <property type="component" value="Unassembled WGS sequence"/>
</dbReference>
<keyword evidence="4" id="KW-1185">Reference proteome</keyword>
<protein>
    <recommendedName>
        <fullName evidence="2">2EXR domain-containing protein</fullName>
    </recommendedName>
</protein>
<evidence type="ECO:0000259" key="2">
    <source>
        <dbReference type="Pfam" id="PF20150"/>
    </source>
</evidence>
<feature type="compositionally biased region" description="Polar residues" evidence="1">
    <location>
        <begin position="80"/>
        <end position="91"/>
    </location>
</feature>
<accession>A0ABR4BU13</accession>